<protein>
    <recommendedName>
        <fullName evidence="1">Tc1-like transposase DDE domain-containing protein</fullName>
    </recommendedName>
</protein>
<name>A0A1I2F9M9_9BACT</name>
<sequence>MRQASASVSRRGATVVYQPPYSPDLTVNPIELAWSKIKAALRGLGARTVPLLKAAISAVADLVTPADAAGWFKHCGVSTPQVA</sequence>
<evidence type="ECO:0000313" key="2">
    <source>
        <dbReference type="EMBL" id="SFF01743.1"/>
    </source>
</evidence>
<dbReference type="InterPro" id="IPR036397">
    <property type="entry name" value="RNaseH_sf"/>
</dbReference>
<dbReference type="AlphaFoldDB" id="A0A1I2F9M9"/>
<organism evidence="2 3">
    <name type="scientific">Nannocystis exedens</name>
    <dbReference type="NCBI Taxonomy" id="54"/>
    <lineage>
        <taxon>Bacteria</taxon>
        <taxon>Pseudomonadati</taxon>
        <taxon>Myxococcota</taxon>
        <taxon>Polyangia</taxon>
        <taxon>Nannocystales</taxon>
        <taxon>Nannocystaceae</taxon>
        <taxon>Nannocystis</taxon>
    </lineage>
</organism>
<dbReference type="Proteomes" id="UP000199400">
    <property type="component" value="Unassembled WGS sequence"/>
</dbReference>
<evidence type="ECO:0000259" key="1">
    <source>
        <dbReference type="Pfam" id="PF13358"/>
    </source>
</evidence>
<dbReference type="InterPro" id="IPR038717">
    <property type="entry name" value="Tc1-like_DDE_dom"/>
</dbReference>
<evidence type="ECO:0000313" key="3">
    <source>
        <dbReference type="Proteomes" id="UP000199400"/>
    </source>
</evidence>
<reference evidence="3" key="1">
    <citation type="submission" date="2016-10" db="EMBL/GenBank/DDBJ databases">
        <authorList>
            <person name="Varghese N."/>
            <person name="Submissions S."/>
        </authorList>
    </citation>
    <scope>NUCLEOTIDE SEQUENCE [LARGE SCALE GENOMIC DNA]</scope>
    <source>
        <strain evidence="3">ATCC 25963</strain>
    </source>
</reference>
<dbReference type="Gene3D" id="3.30.420.10">
    <property type="entry name" value="Ribonuclease H-like superfamily/Ribonuclease H"/>
    <property type="match status" value="1"/>
</dbReference>
<proteinExistence type="predicted"/>
<dbReference type="EMBL" id="FOMX01000025">
    <property type="protein sequence ID" value="SFF01743.1"/>
    <property type="molecule type" value="Genomic_DNA"/>
</dbReference>
<feature type="domain" description="Tc1-like transposase DDE" evidence="1">
    <location>
        <begin position="8"/>
        <end position="43"/>
    </location>
</feature>
<gene>
    <name evidence="2" type="ORF">SAMN02745121_06541</name>
</gene>
<dbReference type="GO" id="GO:0003676">
    <property type="term" value="F:nucleic acid binding"/>
    <property type="evidence" value="ECO:0007669"/>
    <property type="project" value="InterPro"/>
</dbReference>
<dbReference type="Pfam" id="PF13358">
    <property type="entry name" value="DDE_3"/>
    <property type="match status" value="1"/>
</dbReference>
<accession>A0A1I2F9M9</accession>
<keyword evidence="3" id="KW-1185">Reference proteome</keyword>